<sequence>MNSSLPVQPQAGARSWDPARDIVVNPDSPEPLYSQIANQMRAAIEDGRLPAGGRLDNEVELAARLRLSRPTIRQAIQSLVHQGLLVRKRGVGTQVVRTKVARPLRLSSLFDDLAHLGKQPESTVLLNRVEPAGAEAAELLEAPGLDRVRRLRRVRSTGGEPLAVMNNYLPDGIIDPTDEELRERGLYELLRVAGVRLHAAQQAIGARLATAEDAGLLDEEPGSALLTMQRTTYDDTGRVVEYGWHVYRASRYTFNLSLTNGPQ</sequence>
<evidence type="ECO:0000313" key="4">
    <source>
        <dbReference type="EMBL" id="PXY22498.1"/>
    </source>
</evidence>
<dbReference type="RefSeq" id="WP_112283101.1">
    <property type="nucleotide sequence ID" value="NZ_MASW01000005.1"/>
</dbReference>
<proteinExistence type="predicted"/>
<dbReference type="Pfam" id="PF07702">
    <property type="entry name" value="UTRA"/>
    <property type="match status" value="1"/>
</dbReference>
<dbReference type="AlphaFoldDB" id="A0A2V4APU6"/>
<dbReference type="EMBL" id="MASW01000005">
    <property type="protein sequence ID" value="PXY22498.1"/>
    <property type="molecule type" value="Genomic_DNA"/>
</dbReference>
<protein>
    <submittedName>
        <fullName evidence="4">GntR family transcriptional regulator</fullName>
    </submittedName>
</protein>
<dbReference type="GO" id="GO:0003677">
    <property type="term" value="F:DNA binding"/>
    <property type="evidence" value="ECO:0007669"/>
    <property type="project" value="UniProtKB-KW"/>
</dbReference>
<name>A0A2V4APU6_9PSEU</name>
<keyword evidence="3" id="KW-0804">Transcription</keyword>
<dbReference type="SUPFAM" id="SSF64288">
    <property type="entry name" value="Chorismate lyase-like"/>
    <property type="match status" value="1"/>
</dbReference>
<dbReference type="OrthoDB" id="3194402at2"/>
<dbReference type="Pfam" id="PF00392">
    <property type="entry name" value="GntR"/>
    <property type="match status" value="1"/>
</dbReference>
<evidence type="ECO:0000256" key="2">
    <source>
        <dbReference type="ARBA" id="ARBA00023125"/>
    </source>
</evidence>
<dbReference type="Proteomes" id="UP000249915">
    <property type="component" value="Unassembled WGS sequence"/>
</dbReference>
<dbReference type="InterPro" id="IPR050679">
    <property type="entry name" value="Bact_HTH_transcr_reg"/>
</dbReference>
<dbReference type="Gene3D" id="1.10.10.10">
    <property type="entry name" value="Winged helix-like DNA-binding domain superfamily/Winged helix DNA-binding domain"/>
    <property type="match status" value="1"/>
</dbReference>
<reference evidence="4 5" key="1">
    <citation type="submission" date="2016-07" db="EMBL/GenBank/DDBJ databases">
        <title>Draft genome sequence of Prauserella muralis DSM 45305, isolated from a mould-covered wall in an indoor environment.</title>
        <authorList>
            <person name="Ruckert C."/>
            <person name="Albersmeier A."/>
            <person name="Jiang C.-L."/>
            <person name="Jiang Y."/>
            <person name="Kalinowski J."/>
            <person name="Schneider O."/>
            <person name="Winkler A."/>
            <person name="Zotchev S.B."/>
        </authorList>
    </citation>
    <scope>NUCLEOTIDE SEQUENCE [LARGE SCALE GENOMIC DNA]</scope>
    <source>
        <strain evidence="4 5">DSM 45305</strain>
    </source>
</reference>
<keyword evidence="1" id="KW-0805">Transcription regulation</keyword>
<dbReference type="SUPFAM" id="SSF46785">
    <property type="entry name" value="Winged helix' DNA-binding domain"/>
    <property type="match status" value="1"/>
</dbReference>
<dbReference type="InterPro" id="IPR036388">
    <property type="entry name" value="WH-like_DNA-bd_sf"/>
</dbReference>
<dbReference type="SMART" id="SM00345">
    <property type="entry name" value="HTH_GNTR"/>
    <property type="match status" value="1"/>
</dbReference>
<dbReference type="PROSITE" id="PS50949">
    <property type="entry name" value="HTH_GNTR"/>
    <property type="match status" value="1"/>
</dbReference>
<accession>A0A2V4APU6</accession>
<comment type="caution">
    <text evidence="4">The sequence shown here is derived from an EMBL/GenBank/DDBJ whole genome shotgun (WGS) entry which is preliminary data.</text>
</comment>
<evidence type="ECO:0000256" key="3">
    <source>
        <dbReference type="ARBA" id="ARBA00023163"/>
    </source>
</evidence>
<dbReference type="SMART" id="SM00866">
    <property type="entry name" value="UTRA"/>
    <property type="match status" value="1"/>
</dbReference>
<evidence type="ECO:0000313" key="5">
    <source>
        <dbReference type="Proteomes" id="UP000249915"/>
    </source>
</evidence>
<gene>
    <name evidence="4" type="ORF">BAY60_21875</name>
</gene>
<dbReference type="GO" id="GO:0045892">
    <property type="term" value="P:negative regulation of DNA-templated transcription"/>
    <property type="evidence" value="ECO:0007669"/>
    <property type="project" value="TreeGrafter"/>
</dbReference>
<dbReference type="CDD" id="cd07377">
    <property type="entry name" value="WHTH_GntR"/>
    <property type="match status" value="1"/>
</dbReference>
<organism evidence="4 5">
    <name type="scientific">Prauserella muralis</name>
    <dbReference type="NCBI Taxonomy" id="588067"/>
    <lineage>
        <taxon>Bacteria</taxon>
        <taxon>Bacillati</taxon>
        <taxon>Actinomycetota</taxon>
        <taxon>Actinomycetes</taxon>
        <taxon>Pseudonocardiales</taxon>
        <taxon>Pseudonocardiaceae</taxon>
        <taxon>Prauserella</taxon>
    </lineage>
</organism>
<dbReference type="GO" id="GO:0003700">
    <property type="term" value="F:DNA-binding transcription factor activity"/>
    <property type="evidence" value="ECO:0007669"/>
    <property type="project" value="InterPro"/>
</dbReference>
<dbReference type="PRINTS" id="PR00035">
    <property type="entry name" value="HTHGNTR"/>
</dbReference>
<dbReference type="PANTHER" id="PTHR44846:SF17">
    <property type="entry name" value="GNTR-FAMILY TRANSCRIPTIONAL REGULATOR"/>
    <property type="match status" value="1"/>
</dbReference>
<dbReference type="Gene3D" id="3.40.1410.10">
    <property type="entry name" value="Chorismate lyase-like"/>
    <property type="match status" value="1"/>
</dbReference>
<keyword evidence="2" id="KW-0238">DNA-binding</keyword>
<dbReference type="InterPro" id="IPR011663">
    <property type="entry name" value="UTRA"/>
</dbReference>
<dbReference type="InterPro" id="IPR036390">
    <property type="entry name" value="WH_DNA-bd_sf"/>
</dbReference>
<keyword evidence="5" id="KW-1185">Reference proteome</keyword>
<dbReference type="InterPro" id="IPR000524">
    <property type="entry name" value="Tscrpt_reg_HTH_GntR"/>
</dbReference>
<evidence type="ECO:0000256" key="1">
    <source>
        <dbReference type="ARBA" id="ARBA00023015"/>
    </source>
</evidence>
<dbReference type="PANTHER" id="PTHR44846">
    <property type="entry name" value="MANNOSYL-D-GLYCERATE TRANSPORT/METABOLISM SYSTEM REPRESSOR MNGR-RELATED"/>
    <property type="match status" value="1"/>
</dbReference>
<dbReference type="InterPro" id="IPR028978">
    <property type="entry name" value="Chorismate_lyase_/UTRA_dom_sf"/>
</dbReference>